<dbReference type="InterPro" id="IPR037104">
    <property type="entry name" value="Annexin_sf"/>
</dbReference>
<proteinExistence type="predicted"/>
<feature type="compositionally biased region" description="Basic and acidic residues" evidence="1">
    <location>
        <begin position="204"/>
        <end position="230"/>
    </location>
</feature>
<dbReference type="EMBL" id="LGSR01000006">
    <property type="protein sequence ID" value="KOS22056.1"/>
    <property type="molecule type" value="Genomic_DNA"/>
</dbReference>
<dbReference type="GO" id="GO:0005886">
    <property type="term" value="C:plasma membrane"/>
    <property type="evidence" value="ECO:0007669"/>
    <property type="project" value="TreeGrafter"/>
</dbReference>
<feature type="compositionally biased region" description="Basic and acidic residues" evidence="1">
    <location>
        <begin position="310"/>
        <end position="330"/>
    </location>
</feature>
<evidence type="ECO:0000313" key="2">
    <source>
        <dbReference type="EMBL" id="KOS22056.1"/>
    </source>
</evidence>
<feature type="compositionally biased region" description="Basic and acidic residues" evidence="1">
    <location>
        <begin position="55"/>
        <end position="71"/>
    </location>
</feature>
<dbReference type="OrthoDB" id="2134400at2759"/>
<feature type="compositionally biased region" description="Basic and acidic residues" evidence="1">
    <location>
        <begin position="289"/>
        <end position="300"/>
    </location>
</feature>
<comment type="caution">
    <text evidence="2">The sequence shown here is derived from an EMBL/GenBank/DDBJ whole genome shotgun (WGS) entry which is preliminary data.</text>
</comment>
<feature type="region of interest" description="Disordered" evidence="1">
    <location>
        <begin position="1"/>
        <end position="159"/>
    </location>
</feature>
<protein>
    <submittedName>
        <fullName evidence="2">Annexin A11</fullName>
    </submittedName>
</protein>
<dbReference type="GO" id="GO:0005544">
    <property type="term" value="F:calcium-dependent phospholipid binding"/>
    <property type="evidence" value="ECO:0007669"/>
    <property type="project" value="InterPro"/>
</dbReference>
<gene>
    <name evidence="2" type="ORF">ESCO_002365</name>
</gene>
<sequence length="762" mass="87344">MPLRGQSAYKYPDEPRDVYHAASPGRDSPYRDSKARDSVRDSETHLLPGAFPEDEPAKDSGDERRRRHQDDFGPPYGKYDKYDKPSREAPRSRPAEPVYDMYDRKYDSRRDDRYGDTHDERDDARYERRDYDDHKPRYPPQNYSRRYEDGVDARKSDRCIQKVRDEDDLAYGENTLLSPDSQASYGFTSFIPSALSDVSRSSKHSHEAEDHPQIRVEEQSGKVVRYDSPRGGHRGSSKSLDISSDRRRYAPSDIEDRHHESSYRDDEGDARFKSRPKSNSLTVQPSGYGRDRSQDRRGDRLAVPPALVVEADRRDRDRVEDSRGPGRDRSPLPSGHRQTLSVDTGRLGALTLASAPPSPMLESYHGTYQQSSPMPSPLIIPARSPVLDDLKSIEALSPLNSDGEASKKLSRRARFHDPEDIASRLAQALKGSHAPKIEPLIEILPSLTHEQVMELRADYKQIVKTGSDRKGVNVAKHIRSRLKDEDPVLMKACYAVALGKWESEAYWANFWYQGDKTRRELLIESLMGRTNDDIHRIKAAFSDKKYDGSLTKCMKTELREDKFKKAVMMVLEGNRMEEYDHHGRLIPIDYNQVDSDVADLRKAIKSEKGGETLMISIVVQRSDSHLRAVLHEYEHVYHANFAREALKKSGNLIGELLAHILNGVINRPVRDALLLNHALTATRKESLRRELLISRLIRFHWDPVHMQEVKRAYRERYGQNLQDAVKEATSAQWGLFCSELCIGRMPDHVRRIERVDRGEAPK</sequence>
<dbReference type="PANTHER" id="PTHR10502:SF107">
    <property type="entry name" value="ANNEXIN ANXC4 (AFU_ORTHOLOGUE AFUA_3G07020)"/>
    <property type="match status" value="1"/>
</dbReference>
<dbReference type="GO" id="GO:0005509">
    <property type="term" value="F:calcium ion binding"/>
    <property type="evidence" value="ECO:0007669"/>
    <property type="project" value="InterPro"/>
</dbReference>
<feature type="compositionally biased region" description="Basic and acidic residues" evidence="1">
    <location>
        <begin position="101"/>
        <end position="136"/>
    </location>
</feature>
<reference evidence="2 3" key="1">
    <citation type="submission" date="2015-07" db="EMBL/GenBank/DDBJ databases">
        <title>The genome of the fungus Escovopsis weberi, a specialized disease agent of ant agriculture.</title>
        <authorList>
            <person name="de Man T.J."/>
            <person name="Stajich J.E."/>
            <person name="Kubicek C.P."/>
            <person name="Chenthamara K."/>
            <person name="Atanasova L."/>
            <person name="Druzhinina I.S."/>
            <person name="Birnbaum S."/>
            <person name="Barribeau S.M."/>
            <person name="Teiling C."/>
            <person name="Suen G."/>
            <person name="Currie C."/>
            <person name="Gerardo N.M."/>
        </authorList>
    </citation>
    <scope>NUCLEOTIDE SEQUENCE [LARGE SCALE GENOMIC DNA]</scope>
</reference>
<accession>A0A0M8MYT9</accession>
<feature type="compositionally biased region" description="Basic and acidic residues" evidence="1">
    <location>
        <begin position="28"/>
        <end position="44"/>
    </location>
</feature>
<dbReference type="AlphaFoldDB" id="A0A0M8MYT9"/>
<feature type="compositionally biased region" description="Basic and acidic residues" evidence="1">
    <location>
        <begin position="145"/>
        <end position="159"/>
    </location>
</feature>
<keyword evidence="3" id="KW-1185">Reference proteome</keyword>
<dbReference type="GO" id="GO:0005737">
    <property type="term" value="C:cytoplasm"/>
    <property type="evidence" value="ECO:0007669"/>
    <property type="project" value="TreeGrafter"/>
</dbReference>
<feature type="compositionally biased region" description="Basic and acidic residues" evidence="1">
    <location>
        <begin position="78"/>
        <end position="94"/>
    </location>
</feature>
<dbReference type="PANTHER" id="PTHR10502">
    <property type="entry name" value="ANNEXIN"/>
    <property type="match status" value="1"/>
</dbReference>
<dbReference type="Gene3D" id="1.10.220.10">
    <property type="entry name" value="Annexin"/>
    <property type="match status" value="3"/>
</dbReference>
<dbReference type="GO" id="GO:0001786">
    <property type="term" value="F:phosphatidylserine binding"/>
    <property type="evidence" value="ECO:0007669"/>
    <property type="project" value="TreeGrafter"/>
</dbReference>
<dbReference type="Proteomes" id="UP000053831">
    <property type="component" value="Unassembled WGS sequence"/>
</dbReference>
<dbReference type="SUPFAM" id="SSF47874">
    <property type="entry name" value="Annexin"/>
    <property type="match status" value="1"/>
</dbReference>
<evidence type="ECO:0000313" key="3">
    <source>
        <dbReference type="Proteomes" id="UP000053831"/>
    </source>
</evidence>
<dbReference type="GO" id="GO:0005634">
    <property type="term" value="C:nucleus"/>
    <property type="evidence" value="ECO:0007669"/>
    <property type="project" value="TreeGrafter"/>
</dbReference>
<organism evidence="2 3">
    <name type="scientific">Escovopsis weberi</name>
    <dbReference type="NCBI Taxonomy" id="150374"/>
    <lineage>
        <taxon>Eukaryota</taxon>
        <taxon>Fungi</taxon>
        <taxon>Dikarya</taxon>
        <taxon>Ascomycota</taxon>
        <taxon>Pezizomycotina</taxon>
        <taxon>Sordariomycetes</taxon>
        <taxon>Hypocreomycetidae</taxon>
        <taxon>Hypocreales</taxon>
        <taxon>Hypocreaceae</taxon>
        <taxon>Escovopsis</taxon>
    </lineage>
</organism>
<dbReference type="STRING" id="150374.A0A0M8MYT9"/>
<feature type="compositionally biased region" description="Basic and acidic residues" evidence="1">
    <location>
        <begin position="243"/>
        <end position="272"/>
    </location>
</feature>
<name>A0A0M8MYT9_ESCWE</name>
<dbReference type="GO" id="GO:0012506">
    <property type="term" value="C:vesicle membrane"/>
    <property type="evidence" value="ECO:0007669"/>
    <property type="project" value="TreeGrafter"/>
</dbReference>
<evidence type="ECO:0000256" key="1">
    <source>
        <dbReference type="SAM" id="MobiDB-lite"/>
    </source>
</evidence>
<feature type="region of interest" description="Disordered" evidence="1">
    <location>
        <begin position="196"/>
        <end position="342"/>
    </location>
</feature>